<dbReference type="KEGG" id="ggr:HKW67_13525"/>
<evidence type="ECO:0000256" key="2">
    <source>
        <dbReference type="ARBA" id="ARBA00006602"/>
    </source>
</evidence>
<dbReference type="PANTHER" id="PTHR34982:SF1">
    <property type="entry name" value="FLAGELLAR ASSEMBLY PROTEIN FLIH"/>
    <property type="match status" value="1"/>
</dbReference>
<keyword evidence="4" id="KW-0813">Transport</keyword>
<dbReference type="GO" id="GO:0015031">
    <property type="term" value="P:protein transport"/>
    <property type="evidence" value="ECO:0007669"/>
    <property type="project" value="UniProtKB-KW"/>
</dbReference>
<protein>
    <recommendedName>
        <fullName evidence="3">Flagellar assembly protein FliH</fullName>
    </recommendedName>
</protein>
<dbReference type="GO" id="GO:0005829">
    <property type="term" value="C:cytosol"/>
    <property type="evidence" value="ECO:0007669"/>
    <property type="project" value="TreeGrafter"/>
</dbReference>
<keyword evidence="5" id="KW-1005">Bacterial flagellum biogenesis</keyword>
<dbReference type="Pfam" id="PF02108">
    <property type="entry name" value="FliH"/>
    <property type="match status" value="1"/>
</dbReference>
<feature type="domain" description="Flagellar assembly protein FliH/Type III secretion system HrpE" evidence="8">
    <location>
        <begin position="78"/>
        <end position="199"/>
    </location>
</feature>
<comment type="function">
    <text evidence="1">Needed for flagellar regrowth and assembly.</text>
</comment>
<proteinExistence type="inferred from homology"/>
<keyword evidence="7" id="KW-1006">Bacterial flagellum protein export</keyword>
<dbReference type="GO" id="GO:0044781">
    <property type="term" value="P:bacterial-type flagellum organization"/>
    <property type="evidence" value="ECO:0007669"/>
    <property type="project" value="UniProtKB-KW"/>
</dbReference>
<evidence type="ECO:0000256" key="5">
    <source>
        <dbReference type="ARBA" id="ARBA00022795"/>
    </source>
</evidence>
<keyword evidence="6" id="KW-0653">Protein transport</keyword>
<dbReference type="AlphaFoldDB" id="A0A6M4IW84"/>
<accession>A0A6M4IW84</accession>
<gene>
    <name evidence="9" type="ORF">HKW67_13525</name>
</gene>
<keyword evidence="10" id="KW-1185">Reference proteome</keyword>
<dbReference type="PANTHER" id="PTHR34982">
    <property type="entry name" value="YOP PROTEINS TRANSLOCATION PROTEIN L"/>
    <property type="match status" value="1"/>
</dbReference>
<comment type="similarity">
    <text evidence="2">Belongs to the FliH family.</text>
</comment>
<dbReference type="RefSeq" id="WP_171225883.1">
    <property type="nucleotide sequence ID" value="NZ_CP053085.1"/>
</dbReference>
<sequence length="209" mass="22923">MRATAWSLDEFAVADGFGEFTPAETRVPAQSPDDLEADFQARLAVERSRSEAAAYSRGRADGERAARAGVDEEIASAMALLSEALANVQLHEARWVSNAEENIAAIAVMVARHIVQREVNADPSFVRDVVQSAMAQYPLDQEITIRINPEDLHACRASIEEAGRREIRWISDASILRGGCLMEGRERIIDGRVDTALERAYRSLGGVQA</sequence>
<organism evidence="9 10">
    <name type="scientific">Gemmatimonas groenlandica</name>
    <dbReference type="NCBI Taxonomy" id="2732249"/>
    <lineage>
        <taxon>Bacteria</taxon>
        <taxon>Pseudomonadati</taxon>
        <taxon>Gemmatimonadota</taxon>
        <taxon>Gemmatimonadia</taxon>
        <taxon>Gemmatimonadales</taxon>
        <taxon>Gemmatimonadaceae</taxon>
        <taxon>Gemmatimonas</taxon>
    </lineage>
</organism>
<reference evidence="9 10" key="1">
    <citation type="submission" date="2020-05" db="EMBL/GenBank/DDBJ databases">
        <title>Complete genome sequence of Gemmatimonas greenlandica TET16.</title>
        <authorList>
            <person name="Zeng Y."/>
        </authorList>
    </citation>
    <scope>NUCLEOTIDE SEQUENCE [LARGE SCALE GENOMIC DNA]</scope>
    <source>
        <strain evidence="9 10">TET16</strain>
    </source>
</reference>
<evidence type="ECO:0000256" key="3">
    <source>
        <dbReference type="ARBA" id="ARBA00016507"/>
    </source>
</evidence>
<evidence type="ECO:0000259" key="8">
    <source>
        <dbReference type="Pfam" id="PF02108"/>
    </source>
</evidence>
<dbReference type="InterPro" id="IPR018035">
    <property type="entry name" value="Flagellar_FliH/T3SS_HrpE"/>
</dbReference>
<evidence type="ECO:0000256" key="1">
    <source>
        <dbReference type="ARBA" id="ARBA00003041"/>
    </source>
</evidence>
<evidence type="ECO:0000313" key="9">
    <source>
        <dbReference type="EMBL" id="QJR36451.1"/>
    </source>
</evidence>
<name>A0A6M4IW84_9BACT</name>
<evidence type="ECO:0000256" key="7">
    <source>
        <dbReference type="ARBA" id="ARBA00023225"/>
    </source>
</evidence>
<dbReference type="InterPro" id="IPR051472">
    <property type="entry name" value="T3SS_Stator/FliH"/>
</dbReference>
<evidence type="ECO:0000313" key="10">
    <source>
        <dbReference type="Proteomes" id="UP000500938"/>
    </source>
</evidence>
<evidence type="ECO:0000256" key="6">
    <source>
        <dbReference type="ARBA" id="ARBA00022927"/>
    </source>
</evidence>
<dbReference type="Proteomes" id="UP000500938">
    <property type="component" value="Chromosome"/>
</dbReference>
<dbReference type="EMBL" id="CP053085">
    <property type="protein sequence ID" value="QJR36451.1"/>
    <property type="molecule type" value="Genomic_DNA"/>
</dbReference>
<evidence type="ECO:0000256" key="4">
    <source>
        <dbReference type="ARBA" id="ARBA00022448"/>
    </source>
</evidence>